<dbReference type="EMBL" id="JACTAM010000016">
    <property type="protein sequence ID" value="KAI2655551.1"/>
    <property type="molecule type" value="Genomic_DNA"/>
</dbReference>
<proteinExistence type="predicted"/>
<protein>
    <submittedName>
        <fullName evidence="2">Mucin-22</fullName>
    </submittedName>
</protein>
<feature type="region of interest" description="Disordered" evidence="1">
    <location>
        <begin position="174"/>
        <end position="323"/>
    </location>
</feature>
<comment type="caution">
    <text evidence="2">The sequence shown here is derived from an EMBL/GenBank/DDBJ whole genome shotgun (WGS) entry which is preliminary data.</text>
</comment>
<evidence type="ECO:0000313" key="2">
    <source>
        <dbReference type="EMBL" id="KAI2655551.1"/>
    </source>
</evidence>
<sequence length="348" mass="37244">MAVRENVPGGLKCSHICRDGKGEERHQKSASPGLVKVEMEFLSGIKSLPKKQERSVSLYSKPVMESCLTEHKDTKNTGPKIKMTEVEDQLWCLRQGGWPLERYVENFLKLSNRPPLDHTVSHQLNPTPGTPTYLTNGSDHLSPHLRFTLKPAGRSAVKPTGRCTFKSAGCFANQPGGAPAPKSSPEGPSVPEFSPERASVSPSRPERAPVPKSRPERAPVPKSGPERTPVPTSGPERAPVHKSGPERAPVPTSGPERAPVPKSGPERTPIPTSGPERAPVPTSGPERAPVPKSGPERTPVSTSGPERDSVPTSGLEKTPVLMSNRVIPKACSSRRGPATCRSCSAMAP</sequence>
<evidence type="ECO:0000256" key="1">
    <source>
        <dbReference type="SAM" id="MobiDB-lite"/>
    </source>
</evidence>
<organism evidence="2 3">
    <name type="scientific">Labeo rohita</name>
    <name type="common">Indian major carp</name>
    <name type="synonym">Cyprinus rohita</name>
    <dbReference type="NCBI Taxonomy" id="84645"/>
    <lineage>
        <taxon>Eukaryota</taxon>
        <taxon>Metazoa</taxon>
        <taxon>Chordata</taxon>
        <taxon>Craniata</taxon>
        <taxon>Vertebrata</taxon>
        <taxon>Euteleostomi</taxon>
        <taxon>Actinopterygii</taxon>
        <taxon>Neopterygii</taxon>
        <taxon>Teleostei</taxon>
        <taxon>Ostariophysi</taxon>
        <taxon>Cypriniformes</taxon>
        <taxon>Cyprinidae</taxon>
        <taxon>Labeoninae</taxon>
        <taxon>Labeonini</taxon>
        <taxon>Labeo</taxon>
    </lineage>
</organism>
<reference evidence="2 3" key="1">
    <citation type="submission" date="2022-01" db="EMBL/GenBank/DDBJ databases">
        <title>A high-quality chromosome-level genome assembly of rohu carp, Labeo rohita.</title>
        <authorList>
            <person name="Arick M.A. II"/>
            <person name="Hsu C.-Y."/>
            <person name="Magbanua Z."/>
            <person name="Pechanova O."/>
            <person name="Grover C."/>
            <person name="Miller E."/>
            <person name="Thrash A."/>
            <person name="Ezzel L."/>
            <person name="Alam S."/>
            <person name="Benzie J."/>
            <person name="Hamilton M."/>
            <person name="Karsi A."/>
            <person name="Lawrence M.L."/>
            <person name="Peterson D.G."/>
        </authorList>
    </citation>
    <scope>NUCLEOTIDE SEQUENCE [LARGE SCALE GENOMIC DNA]</scope>
    <source>
        <strain evidence="3">BAU-BD-2019</strain>
        <tissue evidence="2">Blood</tissue>
    </source>
</reference>
<keyword evidence="3" id="KW-1185">Reference proteome</keyword>
<accession>A0ABQ8LY33</accession>
<name>A0ABQ8LY33_LABRO</name>
<dbReference type="Proteomes" id="UP000830375">
    <property type="component" value="Unassembled WGS sequence"/>
</dbReference>
<gene>
    <name evidence="2" type="ORF">H4Q32_017966</name>
</gene>
<feature type="compositionally biased region" description="Basic and acidic residues" evidence="1">
    <location>
        <begin position="204"/>
        <end position="219"/>
    </location>
</feature>
<evidence type="ECO:0000313" key="3">
    <source>
        <dbReference type="Proteomes" id="UP000830375"/>
    </source>
</evidence>